<dbReference type="GO" id="GO:0005829">
    <property type="term" value="C:cytosol"/>
    <property type="evidence" value="ECO:0007669"/>
    <property type="project" value="TreeGrafter"/>
</dbReference>
<dbReference type="CDD" id="cd13831">
    <property type="entry name" value="HU"/>
    <property type="match status" value="1"/>
</dbReference>
<evidence type="ECO:0000256" key="5">
    <source>
        <dbReference type="RuleBase" id="RU003939"/>
    </source>
</evidence>
<name>A0A139BV52_9PROT</name>
<dbReference type="GO" id="GO:0042802">
    <property type="term" value="F:identical protein binding"/>
    <property type="evidence" value="ECO:0007669"/>
    <property type="project" value="UniProtKB-ARBA"/>
</dbReference>
<accession>A0A139BV52</accession>
<evidence type="ECO:0000256" key="4">
    <source>
        <dbReference type="ARBA" id="ARBA00023125"/>
    </source>
</evidence>
<dbReference type="GO" id="GO:0003677">
    <property type="term" value="F:DNA binding"/>
    <property type="evidence" value="ECO:0007669"/>
    <property type="project" value="UniProtKB-KW"/>
</dbReference>
<dbReference type="SUPFAM" id="SSF47729">
    <property type="entry name" value="IHF-like DNA-binding proteins"/>
    <property type="match status" value="1"/>
</dbReference>
<comment type="caution">
    <text evidence="6">The sequence shown here is derived from an EMBL/GenBank/DDBJ whole genome shotgun (WGS) entry which is preliminary data.</text>
</comment>
<gene>
    <name evidence="6" type="ORF">AWT59_1017</name>
</gene>
<comment type="similarity">
    <text evidence="2 5">Belongs to the bacterial histone-like protein family.</text>
</comment>
<dbReference type="EMBL" id="LSLI01000017">
    <property type="protein sequence ID" value="KXS32856.1"/>
    <property type="molecule type" value="Genomic_DNA"/>
</dbReference>
<evidence type="ECO:0000256" key="2">
    <source>
        <dbReference type="ARBA" id="ARBA00010529"/>
    </source>
</evidence>
<evidence type="ECO:0000256" key="3">
    <source>
        <dbReference type="ARBA" id="ARBA00023067"/>
    </source>
</evidence>
<reference evidence="6 7" key="1">
    <citation type="submission" date="2016-02" db="EMBL/GenBank/DDBJ databases">
        <authorList>
            <person name="Wen L."/>
            <person name="He K."/>
            <person name="Yang H."/>
        </authorList>
    </citation>
    <scope>NUCLEOTIDE SEQUENCE [LARGE SCALE GENOMIC DNA]</scope>
    <source>
        <strain evidence="6">ShG14-8</strain>
    </source>
</reference>
<dbReference type="PANTHER" id="PTHR33175:SF3">
    <property type="entry name" value="DNA-BINDING PROTEIN HU-BETA"/>
    <property type="match status" value="1"/>
</dbReference>
<dbReference type="Proteomes" id="UP000070578">
    <property type="component" value="Unassembled WGS sequence"/>
</dbReference>
<dbReference type="PRINTS" id="PR01727">
    <property type="entry name" value="DNABINDINGHU"/>
</dbReference>
<organism evidence="6 7">
    <name type="scientific">Candidatus Gallionella acididurans</name>
    <dbReference type="NCBI Taxonomy" id="1796491"/>
    <lineage>
        <taxon>Bacteria</taxon>
        <taxon>Pseudomonadati</taxon>
        <taxon>Pseudomonadota</taxon>
        <taxon>Betaproteobacteria</taxon>
        <taxon>Nitrosomonadales</taxon>
        <taxon>Gallionellaceae</taxon>
        <taxon>Gallionella</taxon>
    </lineage>
</organism>
<dbReference type="InterPro" id="IPR020816">
    <property type="entry name" value="Histone-like_DNA-bd_CS"/>
</dbReference>
<reference evidence="6 7" key="2">
    <citation type="submission" date="2016-03" db="EMBL/GenBank/DDBJ databases">
        <title>New uncultured bacterium of the family Gallionellaceae from acid mine drainage: description and reconstruction of genome based on metagenomic analysis of microbial community.</title>
        <authorList>
            <person name="Kadnikov V."/>
            <person name="Ivasenko D."/>
            <person name="Beletsky A."/>
            <person name="Mardanov A."/>
            <person name="Danilova E."/>
            <person name="Pimenov N."/>
            <person name="Karnachuk O."/>
            <person name="Ravin N."/>
        </authorList>
    </citation>
    <scope>NUCLEOTIDE SEQUENCE [LARGE SCALE GENOMIC DNA]</scope>
    <source>
        <strain evidence="6">ShG14-8</strain>
    </source>
</reference>
<dbReference type="InterPro" id="IPR000119">
    <property type="entry name" value="Hist_DNA-bd"/>
</dbReference>
<dbReference type="InterPro" id="IPR010992">
    <property type="entry name" value="IHF-like_DNA-bd_dom_sf"/>
</dbReference>
<dbReference type="AlphaFoldDB" id="A0A139BV52"/>
<dbReference type="PROSITE" id="PS00045">
    <property type="entry name" value="HISTONE_LIKE"/>
    <property type="match status" value="1"/>
</dbReference>
<dbReference type="GO" id="GO:1990103">
    <property type="term" value="C:DnaA-HU complex"/>
    <property type="evidence" value="ECO:0007669"/>
    <property type="project" value="UniProtKB-ARBA"/>
</dbReference>
<dbReference type="PATRIC" id="fig|1796491.3.peg.1116"/>
<evidence type="ECO:0000256" key="1">
    <source>
        <dbReference type="ARBA" id="ARBA00003819"/>
    </source>
</evidence>
<comment type="function">
    <text evidence="1">Histone-like DNA-binding protein which is capable of wrapping DNA to stabilize it, and thus to prevent its denaturation under extreme environmental conditions.</text>
</comment>
<sequence length="90" mass="9313">MNKSDLVDAIAKSADISKAAAARALDATVDTIKKTLKKGDTVSLVGFGTFKVGKRAARNGRNPRTGATIKIKAAKVPKFSAGKGLKDAVN</sequence>
<keyword evidence="4 6" id="KW-0238">DNA-binding</keyword>
<dbReference type="GO" id="GO:0006270">
    <property type="term" value="P:DNA replication initiation"/>
    <property type="evidence" value="ECO:0007669"/>
    <property type="project" value="UniProtKB-ARBA"/>
</dbReference>
<keyword evidence="3" id="KW-0226">DNA condensation</keyword>
<dbReference type="GO" id="GO:0006351">
    <property type="term" value="P:DNA-templated transcription"/>
    <property type="evidence" value="ECO:0007669"/>
    <property type="project" value="UniProtKB-ARBA"/>
</dbReference>
<dbReference type="SMART" id="SM00411">
    <property type="entry name" value="BHL"/>
    <property type="match status" value="1"/>
</dbReference>
<dbReference type="Gene3D" id="4.10.520.10">
    <property type="entry name" value="IHF-like DNA-binding proteins"/>
    <property type="match status" value="1"/>
</dbReference>
<dbReference type="FunFam" id="4.10.520.10:FF:000001">
    <property type="entry name" value="DNA-binding protein HU"/>
    <property type="match status" value="1"/>
</dbReference>
<dbReference type="PANTHER" id="PTHR33175">
    <property type="entry name" value="DNA-BINDING PROTEIN HU"/>
    <property type="match status" value="1"/>
</dbReference>
<evidence type="ECO:0000313" key="6">
    <source>
        <dbReference type="EMBL" id="KXS32856.1"/>
    </source>
</evidence>
<proteinExistence type="inferred from homology"/>
<protein>
    <submittedName>
        <fullName evidence="6">Histone family protein DNA-binding protein</fullName>
    </submittedName>
</protein>
<dbReference type="GO" id="GO:0030261">
    <property type="term" value="P:chromosome condensation"/>
    <property type="evidence" value="ECO:0007669"/>
    <property type="project" value="UniProtKB-KW"/>
</dbReference>
<dbReference type="GO" id="GO:1990178">
    <property type="term" value="C:HU-DNA complex"/>
    <property type="evidence" value="ECO:0007669"/>
    <property type="project" value="UniProtKB-ARBA"/>
</dbReference>
<dbReference type="Pfam" id="PF00216">
    <property type="entry name" value="Bac_DNA_binding"/>
    <property type="match status" value="1"/>
</dbReference>
<evidence type="ECO:0000313" key="7">
    <source>
        <dbReference type="Proteomes" id="UP000070578"/>
    </source>
</evidence>
<dbReference type="GO" id="GO:0030527">
    <property type="term" value="F:structural constituent of chromatin"/>
    <property type="evidence" value="ECO:0007669"/>
    <property type="project" value="InterPro"/>
</dbReference>